<dbReference type="PANTHER" id="PTHR46383:SF1">
    <property type="entry name" value="ASPARTATE AMINOTRANSFERASE"/>
    <property type="match status" value="1"/>
</dbReference>
<dbReference type="NCBIfam" id="NF006755">
    <property type="entry name" value="PRK09275.1"/>
    <property type="match status" value="1"/>
</dbReference>
<keyword evidence="3 6" id="KW-0032">Aminotransferase</keyword>
<keyword evidence="8" id="KW-0456">Lyase</keyword>
<evidence type="ECO:0000259" key="7">
    <source>
        <dbReference type="Pfam" id="PF00155"/>
    </source>
</evidence>
<gene>
    <name evidence="8" type="ORF">RM445_09675</name>
</gene>
<evidence type="ECO:0000313" key="9">
    <source>
        <dbReference type="Proteomes" id="UP001183202"/>
    </source>
</evidence>
<name>A0ABU2N775_9PSEU</name>
<evidence type="ECO:0000256" key="6">
    <source>
        <dbReference type="RuleBase" id="RU000481"/>
    </source>
</evidence>
<dbReference type="InterPro" id="IPR015424">
    <property type="entry name" value="PyrdxlP-dep_Trfase"/>
</dbReference>
<dbReference type="InterPro" id="IPR050596">
    <property type="entry name" value="AspAT/PAT-like"/>
</dbReference>
<comment type="cofactor">
    <cofactor evidence="1 6">
        <name>pyridoxal 5'-phosphate</name>
        <dbReference type="ChEBI" id="CHEBI:597326"/>
    </cofactor>
</comment>
<reference evidence="9" key="1">
    <citation type="submission" date="2023-07" db="EMBL/GenBank/DDBJ databases">
        <title>30 novel species of actinomycetes from the DSMZ collection.</title>
        <authorList>
            <person name="Nouioui I."/>
        </authorList>
    </citation>
    <scope>NUCLEOTIDE SEQUENCE [LARGE SCALE GENOMIC DNA]</scope>
    <source>
        <strain evidence="9">DSM 45834</strain>
    </source>
</reference>
<dbReference type="CDD" id="cd00609">
    <property type="entry name" value="AAT_like"/>
    <property type="match status" value="1"/>
</dbReference>
<dbReference type="GO" id="GO:0047688">
    <property type="term" value="F:aspartate 4-decarboxylase activity"/>
    <property type="evidence" value="ECO:0007669"/>
    <property type="project" value="UniProtKB-EC"/>
</dbReference>
<dbReference type="InterPro" id="IPR015421">
    <property type="entry name" value="PyrdxlP-dep_Trfase_major"/>
</dbReference>
<evidence type="ECO:0000256" key="4">
    <source>
        <dbReference type="ARBA" id="ARBA00022679"/>
    </source>
</evidence>
<dbReference type="NCBIfam" id="TIGR03801">
    <property type="entry name" value="asp_4_decarbox"/>
    <property type="match status" value="1"/>
</dbReference>
<keyword evidence="4 6" id="KW-0808">Transferase</keyword>
<sequence length="523" mass="55750">MSARGEGATTRNTYELQGAVAAAARASGHPVLDGGRGQPNWTVTTPRAAFFRLGEFAVGATGATSAITTADPYWGTAPAADGLATRLAAELAVDPAPGARFLVDAVQWGQDELGFEADAWVAELVRGVLGAGYPAPNRILRHVERVLEAYLVDVAGAEPGPPGRFRLFATEGGAAAMAYVFRTLQENRLIRRGDRIAIATPIFTPYLEIPLLEDFGFDVVELRSAHNADHRFDEHTLEALRDPRIKAFFVVNPGNPDSRAIRPARLAQLRDLVLRDRPDLIVVADTAYATFVDGFRSILAELPRNVILVHSFSKNFGATGNRLGFVAVGDDTVADELIAAQDDVDQEAARRRYGSITSDVPALPFVSRLVADSREVALHNITGLATPDQVQMTLFALAHLMPEGQAQRAAIRTELAARHRALLGPLEVEPPGGNDAQYYALIDLAGVVTACHGADAMTALAERADPGDIPMLLARDHGVVVMPGAGFGGLTWDVRVCLAALTLDELAAVGSAIRAVVDRLVTG</sequence>
<protein>
    <recommendedName>
        <fullName evidence="6">Aminotransferase</fullName>
        <ecNumber evidence="6">2.6.1.-</ecNumber>
    </recommendedName>
</protein>
<dbReference type="InterPro" id="IPR004839">
    <property type="entry name" value="Aminotransferase_I/II_large"/>
</dbReference>
<keyword evidence="9" id="KW-1185">Reference proteome</keyword>
<dbReference type="InterPro" id="IPR015422">
    <property type="entry name" value="PyrdxlP-dep_Trfase_small"/>
</dbReference>
<feature type="domain" description="Aminotransferase class I/classII large" evidence="7">
    <location>
        <begin position="181"/>
        <end position="509"/>
    </location>
</feature>
<comment type="caution">
    <text evidence="8">The sequence shown here is derived from an EMBL/GenBank/DDBJ whole genome shotgun (WGS) entry which is preliminary data.</text>
</comment>
<comment type="similarity">
    <text evidence="2 6">Belongs to the class-I pyridoxal-phosphate-dependent aminotransferase family.</text>
</comment>
<dbReference type="EMBL" id="JAVREJ010000005">
    <property type="protein sequence ID" value="MDT0349788.1"/>
    <property type="molecule type" value="Genomic_DNA"/>
</dbReference>
<dbReference type="PROSITE" id="PS00105">
    <property type="entry name" value="AA_TRANSFER_CLASS_1"/>
    <property type="match status" value="1"/>
</dbReference>
<dbReference type="Gene3D" id="3.90.1150.10">
    <property type="entry name" value="Aspartate Aminotransferase, domain 1"/>
    <property type="match status" value="1"/>
</dbReference>
<dbReference type="SUPFAM" id="SSF53383">
    <property type="entry name" value="PLP-dependent transferases"/>
    <property type="match status" value="1"/>
</dbReference>
<organism evidence="8 9">
    <name type="scientific">Pseudonocardia charpentierae</name>
    <dbReference type="NCBI Taxonomy" id="3075545"/>
    <lineage>
        <taxon>Bacteria</taxon>
        <taxon>Bacillati</taxon>
        <taxon>Actinomycetota</taxon>
        <taxon>Actinomycetes</taxon>
        <taxon>Pseudonocardiales</taxon>
        <taxon>Pseudonocardiaceae</taxon>
        <taxon>Pseudonocardia</taxon>
    </lineage>
</organism>
<evidence type="ECO:0000256" key="3">
    <source>
        <dbReference type="ARBA" id="ARBA00022576"/>
    </source>
</evidence>
<evidence type="ECO:0000256" key="5">
    <source>
        <dbReference type="ARBA" id="ARBA00022898"/>
    </source>
</evidence>
<dbReference type="PANTHER" id="PTHR46383">
    <property type="entry name" value="ASPARTATE AMINOTRANSFERASE"/>
    <property type="match status" value="1"/>
</dbReference>
<evidence type="ECO:0000256" key="2">
    <source>
        <dbReference type="ARBA" id="ARBA00007441"/>
    </source>
</evidence>
<accession>A0ABU2N775</accession>
<dbReference type="Gene3D" id="1.10.20.110">
    <property type="match status" value="1"/>
</dbReference>
<dbReference type="Pfam" id="PF00155">
    <property type="entry name" value="Aminotran_1_2"/>
    <property type="match status" value="1"/>
</dbReference>
<evidence type="ECO:0000256" key="1">
    <source>
        <dbReference type="ARBA" id="ARBA00001933"/>
    </source>
</evidence>
<dbReference type="InterPro" id="IPR022518">
    <property type="entry name" value="Aspartate_4-decarboxylase"/>
</dbReference>
<dbReference type="EC" id="2.6.1.-" evidence="6"/>
<dbReference type="Proteomes" id="UP001183202">
    <property type="component" value="Unassembled WGS sequence"/>
</dbReference>
<dbReference type="InterPro" id="IPR004838">
    <property type="entry name" value="NHTrfase_class1_PyrdxlP-BS"/>
</dbReference>
<keyword evidence="5" id="KW-0663">Pyridoxal phosphate</keyword>
<proteinExistence type="inferred from homology"/>
<evidence type="ECO:0000313" key="8">
    <source>
        <dbReference type="EMBL" id="MDT0349788.1"/>
    </source>
</evidence>
<dbReference type="Gene3D" id="3.40.640.10">
    <property type="entry name" value="Type I PLP-dependent aspartate aminotransferase-like (Major domain)"/>
    <property type="match status" value="1"/>
</dbReference>
<dbReference type="GO" id="GO:0004069">
    <property type="term" value="F:L-aspartate:2-oxoglutarate aminotransferase activity"/>
    <property type="evidence" value="ECO:0007669"/>
    <property type="project" value="UniProtKB-EC"/>
</dbReference>
<dbReference type="RefSeq" id="WP_311555823.1">
    <property type="nucleotide sequence ID" value="NZ_JAVREJ010000005.1"/>
</dbReference>